<dbReference type="Proteomes" id="UP000807306">
    <property type="component" value="Unassembled WGS sequence"/>
</dbReference>
<comment type="caution">
    <text evidence="3">The sequence shown here is derived from an EMBL/GenBank/DDBJ whole genome shotgun (WGS) entry which is preliminary data.</text>
</comment>
<sequence>MVSTRAAKRSRTESEDAEPENTTRVAYTPSTDFWFEDGNIIIVAGNTGYRVHSSMLARHSSVFRDMLKLPPSDDEELEGNCPVVPLFDNAGDLERILSVFYDNIKDYDRNAPIPFAYIAAMLRLGKKYEIDHLLKEGMKHIRAMYPSSLSLWKSSSTRIQIDNQTIVQAINLAHELQLCRTLPTMYLSFIRRRGLAGLLAPHNELLNPVAVRRMMIGREKLILLLHKEHRSLKERLSVIMINVCTNLAKCMNHHVVAFESLGLWTTDAGRTTYLKRWANLNQPLCASCIKEFRTMFDGVREKVWKELPQLFTLGTWEDLRDDIEVA</sequence>
<gene>
    <name evidence="3" type="ORF">CPB83DRAFT_774388</name>
</gene>
<dbReference type="AlphaFoldDB" id="A0A9P6JKC4"/>
<organism evidence="3 4">
    <name type="scientific">Crepidotus variabilis</name>
    <dbReference type="NCBI Taxonomy" id="179855"/>
    <lineage>
        <taxon>Eukaryota</taxon>
        <taxon>Fungi</taxon>
        <taxon>Dikarya</taxon>
        <taxon>Basidiomycota</taxon>
        <taxon>Agaricomycotina</taxon>
        <taxon>Agaricomycetes</taxon>
        <taxon>Agaricomycetidae</taxon>
        <taxon>Agaricales</taxon>
        <taxon>Agaricineae</taxon>
        <taxon>Crepidotaceae</taxon>
        <taxon>Crepidotus</taxon>
    </lineage>
</organism>
<dbReference type="SUPFAM" id="SSF54695">
    <property type="entry name" value="POZ domain"/>
    <property type="match status" value="1"/>
</dbReference>
<dbReference type="PROSITE" id="PS50097">
    <property type="entry name" value="BTB"/>
    <property type="match status" value="1"/>
</dbReference>
<reference evidence="3" key="1">
    <citation type="submission" date="2020-11" db="EMBL/GenBank/DDBJ databases">
        <authorList>
            <consortium name="DOE Joint Genome Institute"/>
            <person name="Ahrendt S."/>
            <person name="Riley R."/>
            <person name="Andreopoulos W."/>
            <person name="Labutti K."/>
            <person name="Pangilinan J."/>
            <person name="Ruiz-Duenas F.J."/>
            <person name="Barrasa J.M."/>
            <person name="Sanchez-Garcia M."/>
            <person name="Camarero S."/>
            <person name="Miyauchi S."/>
            <person name="Serrano A."/>
            <person name="Linde D."/>
            <person name="Babiker R."/>
            <person name="Drula E."/>
            <person name="Ayuso-Fernandez I."/>
            <person name="Pacheco R."/>
            <person name="Padilla G."/>
            <person name="Ferreira P."/>
            <person name="Barriuso J."/>
            <person name="Kellner H."/>
            <person name="Castanera R."/>
            <person name="Alfaro M."/>
            <person name="Ramirez L."/>
            <person name="Pisabarro A.G."/>
            <person name="Kuo A."/>
            <person name="Tritt A."/>
            <person name="Lipzen A."/>
            <person name="He G."/>
            <person name="Yan M."/>
            <person name="Ng V."/>
            <person name="Cullen D."/>
            <person name="Martin F."/>
            <person name="Rosso M.-N."/>
            <person name="Henrissat B."/>
            <person name="Hibbett D."/>
            <person name="Martinez A.T."/>
            <person name="Grigoriev I.V."/>
        </authorList>
    </citation>
    <scope>NUCLEOTIDE SEQUENCE</scope>
    <source>
        <strain evidence="3">CBS 506.95</strain>
    </source>
</reference>
<name>A0A9P6JKC4_9AGAR</name>
<dbReference type="EMBL" id="MU157904">
    <property type="protein sequence ID" value="KAF9524117.1"/>
    <property type="molecule type" value="Genomic_DNA"/>
</dbReference>
<dbReference type="SMART" id="SM00225">
    <property type="entry name" value="BTB"/>
    <property type="match status" value="1"/>
</dbReference>
<dbReference type="InterPro" id="IPR011333">
    <property type="entry name" value="SKP1/BTB/POZ_sf"/>
</dbReference>
<evidence type="ECO:0000259" key="2">
    <source>
        <dbReference type="PROSITE" id="PS50097"/>
    </source>
</evidence>
<dbReference type="OrthoDB" id="3218112at2759"/>
<feature type="region of interest" description="Disordered" evidence="1">
    <location>
        <begin position="1"/>
        <end position="23"/>
    </location>
</feature>
<proteinExistence type="predicted"/>
<feature type="domain" description="BTB" evidence="2">
    <location>
        <begin position="38"/>
        <end position="109"/>
    </location>
</feature>
<dbReference type="InterPro" id="IPR000210">
    <property type="entry name" value="BTB/POZ_dom"/>
</dbReference>
<dbReference type="CDD" id="cd18186">
    <property type="entry name" value="BTB_POZ_ZBTB_KLHL-like"/>
    <property type="match status" value="1"/>
</dbReference>
<dbReference type="Pfam" id="PF00651">
    <property type="entry name" value="BTB"/>
    <property type="match status" value="1"/>
</dbReference>
<evidence type="ECO:0000313" key="4">
    <source>
        <dbReference type="Proteomes" id="UP000807306"/>
    </source>
</evidence>
<evidence type="ECO:0000256" key="1">
    <source>
        <dbReference type="SAM" id="MobiDB-lite"/>
    </source>
</evidence>
<protein>
    <recommendedName>
        <fullName evidence="2">BTB domain-containing protein</fullName>
    </recommendedName>
</protein>
<accession>A0A9P6JKC4</accession>
<evidence type="ECO:0000313" key="3">
    <source>
        <dbReference type="EMBL" id="KAF9524117.1"/>
    </source>
</evidence>
<dbReference type="Gene3D" id="3.30.710.10">
    <property type="entry name" value="Potassium Channel Kv1.1, Chain A"/>
    <property type="match status" value="1"/>
</dbReference>
<keyword evidence="4" id="KW-1185">Reference proteome</keyword>